<accession>A0A831K675</accession>
<evidence type="ECO:0000259" key="2">
    <source>
        <dbReference type="Pfam" id="PF09851"/>
    </source>
</evidence>
<name>A0A831K675_9GAMM</name>
<evidence type="ECO:0000313" key="3">
    <source>
        <dbReference type="EMBL" id="HDK38616.1"/>
    </source>
</evidence>
<comment type="caution">
    <text evidence="3">The sequence shown here is derived from an EMBL/GenBank/DDBJ whole genome shotgun (WGS) entry which is preliminary data.</text>
</comment>
<keyword evidence="1" id="KW-0472">Membrane</keyword>
<dbReference type="AlphaFoldDB" id="A0A831K675"/>
<dbReference type="EMBL" id="DRCV01000282">
    <property type="protein sequence ID" value="HDK38616.1"/>
    <property type="molecule type" value="Genomic_DNA"/>
</dbReference>
<organism evidence="3">
    <name type="scientific">Thiolapillus brandeum</name>
    <dbReference type="NCBI Taxonomy" id="1076588"/>
    <lineage>
        <taxon>Bacteria</taxon>
        <taxon>Pseudomonadati</taxon>
        <taxon>Pseudomonadota</taxon>
        <taxon>Gammaproteobacteria</taxon>
        <taxon>Chromatiales</taxon>
        <taxon>Sedimenticolaceae</taxon>
        <taxon>Thiolapillus</taxon>
    </lineage>
</organism>
<feature type="transmembrane region" description="Helical" evidence="1">
    <location>
        <begin position="6"/>
        <end position="27"/>
    </location>
</feature>
<keyword evidence="1" id="KW-0812">Transmembrane</keyword>
<dbReference type="Pfam" id="PF09851">
    <property type="entry name" value="SHOCT"/>
    <property type="match status" value="1"/>
</dbReference>
<reference evidence="3" key="1">
    <citation type="journal article" date="2020" name="mSystems">
        <title>Genome- and Community-Level Interaction Insights into Carbon Utilization and Element Cycling Functions of Hydrothermarchaeota in Hydrothermal Sediment.</title>
        <authorList>
            <person name="Zhou Z."/>
            <person name="Liu Y."/>
            <person name="Xu W."/>
            <person name="Pan J."/>
            <person name="Luo Z.H."/>
            <person name="Li M."/>
        </authorList>
    </citation>
    <scope>NUCLEOTIDE SEQUENCE [LARGE SCALE GENOMIC DNA]</scope>
    <source>
        <strain evidence="3">HyVt-26</strain>
    </source>
</reference>
<gene>
    <name evidence="3" type="ORF">ENG92_06335</name>
</gene>
<feature type="domain" description="SHOCT" evidence="2">
    <location>
        <begin position="43"/>
        <end position="69"/>
    </location>
</feature>
<protein>
    <submittedName>
        <fullName evidence="3">SHOCT domain-containing protein</fullName>
    </submittedName>
</protein>
<dbReference type="Proteomes" id="UP000885822">
    <property type="component" value="Unassembled WGS sequence"/>
</dbReference>
<proteinExistence type="predicted"/>
<dbReference type="InterPro" id="IPR018649">
    <property type="entry name" value="SHOCT"/>
</dbReference>
<evidence type="ECO:0000256" key="1">
    <source>
        <dbReference type="SAM" id="Phobius"/>
    </source>
</evidence>
<keyword evidence="1" id="KW-1133">Transmembrane helix</keyword>
<sequence>MYDGHWFGGGFMWWFWILLIVVVLWGFKLASGSGNTTSQIPKTALDILKGRYARGEINQEEFEQKKKDLNS</sequence>